<evidence type="ECO:0000313" key="3">
    <source>
        <dbReference type="EMBL" id="PYG87001.1"/>
    </source>
</evidence>
<comment type="caution">
    <text evidence="3">The sequence shown here is derived from an EMBL/GenBank/DDBJ whole genome shotgun (WGS) entry which is preliminary data.</text>
</comment>
<accession>A0A318Y4P8</accession>
<evidence type="ECO:0000259" key="2">
    <source>
        <dbReference type="Pfam" id="PF13791"/>
    </source>
</evidence>
<proteinExistence type="predicted"/>
<gene>
    <name evidence="3" type="ORF">LY28_02379</name>
</gene>
<dbReference type="OrthoDB" id="1882659at2"/>
<sequence>MNEFRDRLKCYKNGTAAPEEAESLRLEIEKHEAISDFLAEEFNEQLPPMEETDDTLSAKRISRKASLRLFLTVLLTVLSMAILTVALIGGCNLYFYNPNKGIQPTYGGDGQLLVDMIAFTELHSPGYSTYWAKAWRDGPGSYQVRIRQQNVFLGESENYSEQVVRGKALGNDREMPNDYWHFPLMDAFGERQGIVASYEGETGERIFPSEKDWSEDLQALAQLPDSCRAAVYVTFSKDLTLEQFSNLYKKWTGKLDFLYAAVVSDDKYMASTIGFAPDSAGTILEKNIPDEKEYPYFQLFQASDAEANQATLWAKHFDSLLRYMSGRGEFLNTMASVNGIGDDYYREVLSYVNENGVKIYGVLLTGNVKSVQAFLAQESYSDFYVSGVRLSAFSD</sequence>
<keyword evidence="1" id="KW-1133">Transmembrane helix</keyword>
<keyword evidence="1" id="KW-0472">Membrane</keyword>
<organism evidence="3 4">
    <name type="scientific">Ruminiclostridium sufflavum DSM 19573</name>
    <dbReference type="NCBI Taxonomy" id="1121337"/>
    <lineage>
        <taxon>Bacteria</taxon>
        <taxon>Bacillati</taxon>
        <taxon>Bacillota</taxon>
        <taxon>Clostridia</taxon>
        <taxon>Eubacteriales</taxon>
        <taxon>Oscillospiraceae</taxon>
        <taxon>Ruminiclostridium</taxon>
    </lineage>
</organism>
<dbReference type="InterPro" id="IPR025672">
    <property type="entry name" value="Sigma_reg_C_dom"/>
</dbReference>
<dbReference type="Proteomes" id="UP000248132">
    <property type="component" value="Unassembled WGS sequence"/>
</dbReference>
<reference evidence="3 4" key="1">
    <citation type="submission" date="2018-06" db="EMBL/GenBank/DDBJ databases">
        <title>Genomic Encyclopedia of Type Strains, Phase I: the one thousand microbial genomes (KMG-I) project.</title>
        <authorList>
            <person name="Kyrpides N."/>
        </authorList>
    </citation>
    <scope>NUCLEOTIDE SEQUENCE [LARGE SCALE GENOMIC DNA]</scope>
    <source>
        <strain evidence="3 4">DSM 19573</strain>
    </source>
</reference>
<keyword evidence="1" id="KW-0812">Transmembrane</keyword>
<evidence type="ECO:0000256" key="1">
    <source>
        <dbReference type="SAM" id="Phobius"/>
    </source>
</evidence>
<keyword evidence="4" id="KW-1185">Reference proteome</keyword>
<feature type="transmembrane region" description="Helical" evidence="1">
    <location>
        <begin position="69"/>
        <end position="96"/>
    </location>
</feature>
<dbReference type="EMBL" id="QKMR01000014">
    <property type="protein sequence ID" value="PYG87001.1"/>
    <property type="molecule type" value="Genomic_DNA"/>
</dbReference>
<protein>
    <submittedName>
        <fullName evidence="3">Sigma factor regulator</fullName>
    </submittedName>
</protein>
<dbReference type="Pfam" id="PF13791">
    <property type="entry name" value="Sigma_reg_C"/>
    <property type="match status" value="1"/>
</dbReference>
<dbReference type="RefSeq" id="WP_110462403.1">
    <property type="nucleotide sequence ID" value="NZ_QKMR01000014.1"/>
</dbReference>
<evidence type="ECO:0000313" key="4">
    <source>
        <dbReference type="Proteomes" id="UP000248132"/>
    </source>
</evidence>
<dbReference type="AlphaFoldDB" id="A0A318Y4P8"/>
<name>A0A318Y4P8_9FIRM</name>
<feature type="domain" description="Sigma factor regulator C-terminal" evidence="2">
    <location>
        <begin position="220"/>
        <end position="378"/>
    </location>
</feature>